<organism evidence="2">
    <name type="scientific">Mytilinidion resinicola</name>
    <dbReference type="NCBI Taxonomy" id="574789"/>
    <lineage>
        <taxon>Eukaryota</taxon>
        <taxon>Fungi</taxon>
        <taxon>Dikarya</taxon>
        <taxon>Ascomycota</taxon>
        <taxon>Pezizomycotina</taxon>
        <taxon>Dothideomycetes</taxon>
        <taxon>Pleosporomycetidae</taxon>
        <taxon>Mytilinidiales</taxon>
        <taxon>Mytilinidiaceae</taxon>
        <taxon>Mytilinidion</taxon>
    </lineage>
</organism>
<evidence type="ECO:0000256" key="1">
    <source>
        <dbReference type="SAM" id="MobiDB-lite"/>
    </source>
</evidence>
<gene>
    <name evidence="2 4" type="ORF">BDZ99DRAFT_387974</name>
</gene>
<dbReference type="PANTHER" id="PTHR21521:SF0">
    <property type="entry name" value="AMUN, ISOFORM A"/>
    <property type="match status" value="1"/>
</dbReference>
<evidence type="ECO:0000313" key="4">
    <source>
        <dbReference type="RefSeq" id="XP_033576580.1"/>
    </source>
</evidence>
<protein>
    <submittedName>
        <fullName evidence="2 4">Uncharacterized protein</fullName>
    </submittedName>
</protein>
<sequence length="335" mass="36301">MTLLTPSAITLFAFHNALTRYPATVPSKLHDLDTARFTTLPATVAKRREESGGDAWLEKREVLQLVEWKLKHGTFRPTLLKLVDGNPAEKIVESTRKAFAALSPTPTPASIAAALPLLTPLSGIGPATASLLLSVAAPDSAPFFSDEVFRWVMWEEAEVKGKGMGWERKIGYTVKEYRAVVEGVGRVMERLGVGAGEVERVAWVLGREGGDLGVGKGGGVGAEVEGKDEGEGEREKLKNGKGVKGDRKGKIEKKTVKGGRKAVNEAVKGEEPRRSKRKPVAQDPLEESKVTKRYAITKSIGFDLQAHASQEGEVVNYKTQLSPDIPLNISAQNLR</sequence>
<feature type="region of interest" description="Disordered" evidence="1">
    <location>
        <begin position="216"/>
        <end position="287"/>
    </location>
</feature>
<evidence type="ECO:0000313" key="2">
    <source>
        <dbReference type="EMBL" id="KAF2809616.1"/>
    </source>
</evidence>
<reference evidence="4" key="2">
    <citation type="submission" date="2020-04" db="EMBL/GenBank/DDBJ databases">
        <authorList>
            <consortium name="NCBI Genome Project"/>
        </authorList>
    </citation>
    <scope>NUCLEOTIDE SEQUENCE</scope>
    <source>
        <strain evidence="4">CBS 304.34</strain>
    </source>
</reference>
<evidence type="ECO:0000313" key="3">
    <source>
        <dbReference type="Proteomes" id="UP000504636"/>
    </source>
</evidence>
<reference evidence="2 4" key="1">
    <citation type="journal article" date="2020" name="Stud. Mycol.">
        <title>101 Dothideomycetes genomes: a test case for predicting lifestyles and emergence of pathogens.</title>
        <authorList>
            <person name="Haridas S."/>
            <person name="Albert R."/>
            <person name="Binder M."/>
            <person name="Bloem J."/>
            <person name="Labutti K."/>
            <person name="Salamov A."/>
            <person name="Andreopoulos B."/>
            <person name="Baker S."/>
            <person name="Barry K."/>
            <person name="Bills G."/>
            <person name="Bluhm B."/>
            <person name="Cannon C."/>
            <person name="Castanera R."/>
            <person name="Culley D."/>
            <person name="Daum C."/>
            <person name="Ezra D."/>
            <person name="Gonzalez J."/>
            <person name="Henrissat B."/>
            <person name="Kuo A."/>
            <person name="Liang C."/>
            <person name="Lipzen A."/>
            <person name="Lutzoni F."/>
            <person name="Magnuson J."/>
            <person name="Mondo S."/>
            <person name="Nolan M."/>
            <person name="Ohm R."/>
            <person name="Pangilinan J."/>
            <person name="Park H.-J."/>
            <person name="Ramirez L."/>
            <person name="Alfaro M."/>
            <person name="Sun H."/>
            <person name="Tritt A."/>
            <person name="Yoshinaga Y."/>
            <person name="Zwiers L.-H."/>
            <person name="Turgeon B."/>
            <person name="Goodwin S."/>
            <person name="Spatafora J."/>
            <person name="Crous P."/>
            <person name="Grigoriev I."/>
        </authorList>
    </citation>
    <scope>NUCLEOTIDE SEQUENCE</scope>
    <source>
        <strain evidence="2 4">CBS 304.34</strain>
    </source>
</reference>
<dbReference type="EMBL" id="MU003701">
    <property type="protein sequence ID" value="KAF2809616.1"/>
    <property type="molecule type" value="Genomic_DNA"/>
</dbReference>
<proteinExistence type="predicted"/>
<keyword evidence="3" id="KW-1185">Reference proteome</keyword>
<accession>A0A6A6YL61</accession>
<feature type="compositionally biased region" description="Basic and acidic residues" evidence="1">
    <location>
        <begin position="224"/>
        <end position="255"/>
    </location>
</feature>
<dbReference type="Proteomes" id="UP000504636">
    <property type="component" value="Unplaced"/>
</dbReference>
<reference evidence="4" key="3">
    <citation type="submission" date="2025-04" db="UniProtKB">
        <authorList>
            <consortium name="RefSeq"/>
        </authorList>
    </citation>
    <scope>IDENTIFICATION</scope>
    <source>
        <strain evidence="4">CBS 304.34</strain>
    </source>
</reference>
<dbReference type="OrthoDB" id="8249012at2759"/>
<dbReference type="PANTHER" id="PTHR21521">
    <property type="entry name" value="AMUN, ISOFORM A"/>
    <property type="match status" value="1"/>
</dbReference>
<dbReference type="AlphaFoldDB" id="A0A6A6YL61"/>
<name>A0A6A6YL61_9PEZI</name>
<dbReference type="RefSeq" id="XP_033576580.1">
    <property type="nucleotide sequence ID" value="XM_033715549.1"/>
</dbReference>
<dbReference type="GeneID" id="54456442"/>